<dbReference type="InterPro" id="IPR010935">
    <property type="entry name" value="SMC_hinge"/>
</dbReference>
<evidence type="ECO:0000256" key="1">
    <source>
        <dbReference type="ARBA" id="ARBA00004496"/>
    </source>
</evidence>
<dbReference type="GO" id="GO:0005524">
    <property type="term" value="F:ATP binding"/>
    <property type="evidence" value="ECO:0007669"/>
    <property type="project" value="UniProtKB-UniRule"/>
</dbReference>
<dbReference type="GO" id="GO:0007062">
    <property type="term" value="P:sister chromatid cohesion"/>
    <property type="evidence" value="ECO:0007669"/>
    <property type="project" value="InterPro"/>
</dbReference>
<evidence type="ECO:0000313" key="10">
    <source>
        <dbReference type="Proteomes" id="UP001058072"/>
    </source>
</evidence>
<dbReference type="FunFam" id="3.40.50.300:FF:000984">
    <property type="entry name" value="Chromosome partition protein Smc"/>
    <property type="match status" value="1"/>
</dbReference>
<feature type="domain" description="SMC hinge" evidence="8">
    <location>
        <begin position="520"/>
        <end position="639"/>
    </location>
</feature>
<dbReference type="GO" id="GO:0007059">
    <property type="term" value="P:chromosome segregation"/>
    <property type="evidence" value="ECO:0007669"/>
    <property type="project" value="UniProtKB-UniRule"/>
</dbReference>
<dbReference type="SMART" id="SM00968">
    <property type="entry name" value="SMC_hinge"/>
    <property type="match status" value="1"/>
</dbReference>
<comment type="domain">
    <text evidence="7">Contains large globular domains required for ATP hydrolysis at each terminus and a third globular domain forming a flexible hinge near the middle of the molecule. These domains are separated by coiled-coil structures.</text>
</comment>
<feature type="binding site" evidence="7">
    <location>
        <begin position="32"/>
        <end position="39"/>
    </location>
    <ligand>
        <name>ATP</name>
        <dbReference type="ChEBI" id="CHEBI:30616"/>
    </ligand>
</feature>
<dbReference type="SUPFAM" id="SSF75553">
    <property type="entry name" value="Smc hinge domain"/>
    <property type="match status" value="1"/>
</dbReference>
<dbReference type="Gene3D" id="1.20.1060.20">
    <property type="match status" value="1"/>
</dbReference>
<comment type="function">
    <text evidence="7">Required for chromosome condensation and partitioning.</text>
</comment>
<organism evidence="9 10">
    <name type="scientific">Turicibacter bilis</name>
    <dbReference type="NCBI Taxonomy" id="2735723"/>
    <lineage>
        <taxon>Bacteria</taxon>
        <taxon>Bacillati</taxon>
        <taxon>Bacillota</taxon>
        <taxon>Erysipelotrichia</taxon>
        <taxon>Erysipelotrichales</taxon>
        <taxon>Turicibacteraceae</taxon>
        <taxon>Turicibacter</taxon>
    </lineage>
</organism>
<evidence type="ECO:0000259" key="8">
    <source>
        <dbReference type="SMART" id="SM00968"/>
    </source>
</evidence>
<dbReference type="Gene3D" id="3.40.50.300">
    <property type="entry name" value="P-loop containing nucleotide triphosphate hydrolases"/>
    <property type="match status" value="2"/>
</dbReference>
<feature type="coiled-coil region" evidence="7">
    <location>
        <begin position="996"/>
        <end position="1030"/>
    </location>
</feature>
<name>A0A9Q9CM80_9FIRM</name>
<comment type="subunit">
    <text evidence="7">Homodimer.</text>
</comment>
<dbReference type="PANTHER" id="PTHR43977">
    <property type="entry name" value="STRUCTURAL MAINTENANCE OF CHROMOSOMES PROTEIN 3"/>
    <property type="match status" value="1"/>
</dbReference>
<dbReference type="NCBIfam" id="TIGR02168">
    <property type="entry name" value="SMC_prok_B"/>
    <property type="match status" value="1"/>
</dbReference>
<dbReference type="InterPro" id="IPR036277">
    <property type="entry name" value="SMC_hinge_sf"/>
</dbReference>
<gene>
    <name evidence="7 9" type="primary">smc</name>
    <name evidence="9" type="ORF">J0J70_09925</name>
</gene>
<dbReference type="AlphaFoldDB" id="A0A9Q9CM80"/>
<dbReference type="GO" id="GO:0005694">
    <property type="term" value="C:chromosome"/>
    <property type="evidence" value="ECO:0007669"/>
    <property type="project" value="InterPro"/>
</dbReference>
<dbReference type="InterPro" id="IPR027417">
    <property type="entry name" value="P-loop_NTPase"/>
</dbReference>
<dbReference type="CDD" id="cd03278">
    <property type="entry name" value="ABC_SMC_barmotin"/>
    <property type="match status" value="2"/>
</dbReference>
<feature type="coiled-coil region" evidence="7">
    <location>
        <begin position="234"/>
        <end position="496"/>
    </location>
</feature>
<dbReference type="InterPro" id="IPR024704">
    <property type="entry name" value="SMC"/>
</dbReference>
<evidence type="ECO:0000256" key="7">
    <source>
        <dbReference type="HAMAP-Rule" id="MF_01894"/>
    </source>
</evidence>
<keyword evidence="6 7" id="KW-0238">DNA-binding</keyword>
<comment type="subcellular location">
    <subcellularLocation>
        <location evidence="1 7">Cytoplasm</location>
    </subcellularLocation>
</comment>
<evidence type="ECO:0000256" key="2">
    <source>
        <dbReference type="ARBA" id="ARBA00022490"/>
    </source>
</evidence>
<reference evidence="9" key="1">
    <citation type="submission" date="2021-03" db="EMBL/GenBank/DDBJ databases">
        <title>Comparative Genomics and Metabolomics in the genus Turicibacter.</title>
        <authorList>
            <person name="Maki J."/>
            <person name="Looft T."/>
        </authorList>
    </citation>
    <scope>NUCLEOTIDE SEQUENCE</scope>
    <source>
        <strain evidence="9">ISU324</strain>
    </source>
</reference>
<feature type="coiled-coil region" evidence="7">
    <location>
        <begin position="674"/>
        <end position="918"/>
    </location>
</feature>
<keyword evidence="5 7" id="KW-0175">Coiled coil</keyword>
<keyword evidence="4 7" id="KW-0067">ATP-binding</keyword>
<protein>
    <recommendedName>
        <fullName evidence="7">Chromosome partition protein Smc</fullName>
    </recommendedName>
</protein>
<dbReference type="HAMAP" id="MF_01894">
    <property type="entry name" value="Smc_prok"/>
    <property type="match status" value="1"/>
</dbReference>
<evidence type="ECO:0000256" key="3">
    <source>
        <dbReference type="ARBA" id="ARBA00022741"/>
    </source>
</evidence>
<evidence type="ECO:0000256" key="6">
    <source>
        <dbReference type="ARBA" id="ARBA00023125"/>
    </source>
</evidence>
<dbReference type="Pfam" id="PF02463">
    <property type="entry name" value="SMC_N"/>
    <property type="match status" value="1"/>
</dbReference>
<sequence>MYLKRIETIGFKSFADKTVVEFEQGVTAVVGPNGSGKSNISDAIRWVLGEQSAKSLRGGKMEDIIFAGTSTRKPLNFAEVTLVLDNSCGSLPIDYEEVSITRRVYRTGDSEYLINKQKVRLKDVVDLIMDTGIGHDSLSIISQDKVKAIVEARVEDRRVIIEEAAGVLKYKMRKKEATRKLESTSDNLSRVQDIIFELEDQVEPLRKQSEQAEKYMVLKQECSDSEISVLAYDIKTLNDQMERSKKERKDVEFEHVSINAKIANDERRRDTLKQNQQAQERQLEQLQADLVETSEWIQKLQGQRDVLKERHKNASSNKEELAEQQAQLESRLETSQVELKTAEEAMTKTKTSLETKQSQLQKVSEEYQHLEENLKIQLDTTRDAYFEDVNRLASVKNQYIAINQQIKRTETTLERINEDEEKALLDRDALVQEQETFKAQYGKFETSLKEKRDLYQQLYKEHQQRLKQAEMETNRHRHLTHQLDKMNNRLQWLEDAQKDFSGFNEGVKKILKAREQGQVSGIEGAVAELVTIPKELELAMDVVLGPVMQQIVTTNDDSAKKAIDFLKKHHAGRATFLPLNVIKSRLLPMDVQNRIQGNQDVVGVASQLVGYDQRYRQIVENILGNIIVTKDLNVAKNLAKQLNYRYRIVTLDGDVINAGGAMTGGAVKRQGSSLLRQKNEIEDCQRQIQQLTDELEQSKVLQEEWAQTVKQSEKELQKVQLAGERLKEKMSEVNQQKLAFEYREKSQNEREQLLRIERREHEAELKQLVEKNNQLAEDRLVLEQRIEEAKATIETLEEQLEQQEELKSQLLQQMTELKVDVAKLETALHNECATFERLKGETEQARTRLKELLDKIAESEQALLGNDDEVVQLEANLAEKKEKRESIIEQIQDQRVTLTKVSQELETLEREVRESHKVQQKMAESLNQLDVSIGKVDVEMDIMIKKLEEEYQMTFDHANENYPLKGSIEEIKSRIRSIKGQIAALGEINVGAIQEYQRVKERYDFLTTQRDDLIEAKATLEETINEMDQEMTVKFKETFDLVREQYMEIFKKLFGGGSADLVLTDPHDLLHTGVEIIAQPPGTKLKTSNLLSGGQKALTSIALLFAILKVRTVPFCVLDEVEAALDEANVARYANYLKAFSNETQFIVITHRKGTMEKADVLYGVTMQERGVTKLVSVRMDNVSDYMDDEK</sequence>
<dbReference type="EMBL" id="CP071250">
    <property type="protein sequence ID" value="UUF07926.1"/>
    <property type="molecule type" value="Genomic_DNA"/>
</dbReference>
<dbReference type="GO" id="GO:0006260">
    <property type="term" value="P:DNA replication"/>
    <property type="evidence" value="ECO:0007669"/>
    <property type="project" value="UniProtKB-UniRule"/>
</dbReference>
<dbReference type="GO" id="GO:0005737">
    <property type="term" value="C:cytoplasm"/>
    <property type="evidence" value="ECO:0007669"/>
    <property type="project" value="UniProtKB-SubCell"/>
</dbReference>
<dbReference type="GO" id="GO:0016887">
    <property type="term" value="F:ATP hydrolysis activity"/>
    <property type="evidence" value="ECO:0007669"/>
    <property type="project" value="InterPro"/>
</dbReference>
<dbReference type="InterPro" id="IPR003395">
    <property type="entry name" value="RecF/RecN/SMC_N"/>
</dbReference>
<dbReference type="FunFam" id="3.40.50.300:FF:000901">
    <property type="entry name" value="Chromosome partition protein Smc"/>
    <property type="match status" value="1"/>
</dbReference>
<keyword evidence="2 7" id="KW-0963">Cytoplasm</keyword>
<dbReference type="SUPFAM" id="SSF52540">
    <property type="entry name" value="P-loop containing nucleoside triphosphate hydrolases"/>
    <property type="match status" value="1"/>
</dbReference>
<dbReference type="GO" id="GO:0003677">
    <property type="term" value="F:DNA binding"/>
    <property type="evidence" value="ECO:0007669"/>
    <property type="project" value="UniProtKB-UniRule"/>
</dbReference>
<dbReference type="Proteomes" id="UP001058072">
    <property type="component" value="Chromosome"/>
</dbReference>
<dbReference type="RefSeq" id="WP_212724602.1">
    <property type="nucleotide sequence ID" value="NZ_CP071250.1"/>
</dbReference>
<accession>A0A9Q9CM80</accession>
<comment type="similarity">
    <text evidence="7">Belongs to the SMC family.</text>
</comment>
<dbReference type="InterPro" id="IPR011890">
    <property type="entry name" value="SMC_prok"/>
</dbReference>
<evidence type="ECO:0000256" key="4">
    <source>
        <dbReference type="ARBA" id="ARBA00022840"/>
    </source>
</evidence>
<keyword evidence="3 7" id="KW-0547">Nucleotide-binding</keyword>
<dbReference type="Gene3D" id="3.30.70.1620">
    <property type="match status" value="1"/>
</dbReference>
<evidence type="ECO:0000256" key="5">
    <source>
        <dbReference type="ARBA" id="ARBA00023054"/>
    </source>
</evidence>
<proteinExistence type="inferred from homology"/>
<dbReference type="Pfam" id="PF06470">
    <property type="entry name" value="SMC_hinge"/>
    <property type="match status" value="1"/>
</dbReference>
<dbReference type="GO" id="GO:0030261">
    <property type="term" value="P:chromosome condensation"/>
    <property type="evidence" value="ECO:0007669"/>
    <property type="project" value="InterPro"/>
</dbReference>
<evidence type="ECO:0000313" key="9">
    <source>
        <dbReference type="EMBL" id="UUF07926.1"/>
    </source>
</evidence>
<dbReference type="PIRSF" id="PIRSF005719">
    <property type="entry name" value="SMC"/>
    <property type="match status" value="1"/>
</dbReference>